<dbReference type="Proteomes" id="UP000005237">
    <property type="component" value="Unassembled WGS sequence"/>
</dbReference>
<feature type="chain" id="PRO_5035731102" evidence="1">
    <location>
        <begin position="18"/>
        <end position="68"/>
    </location>
</feature>
<proteinExistence type="predicted"/>
<sequence>MRIFILILFFFVSFTSARVHCKKGPCKDIGPFRERFASSTIKKETEMICVCRPKGPADNQSGDSSEGN</sequence>
<dbReference type="AlphaFoldDB" id="A0A8R1II24"/>
<reference evidence="3" key="1">
    <citation type="submission" date="2010-08" db="EMBL/GenBank/DDBJ databases">
        <authorList>
            <consortium name="Caenorhabditis japonica Sequencing Consortium"/>
            <person name="Wilson R.K."/>
        </authorList>
    </citation>
    <scope>NUCLEOTIDE SEQUENCE [LARGE SCALE GENOMIC DNA]</scope>
    <source>
        <strain evidence="3">DF5081</strain>
    </source>
</reference>
<name>A0A8R1II24_CAEJA</name>
<evidence type="ECO:0000256" key="1">
    <source>
        <dbReference type="SAM" id="SignalP"/>
    </source>
</evidence>
<evidence type="ECO:0000313" key="2">
    <source>
        <dbReference type="EnsemblMetazoa" id="CJA31798.1"/>
    </source>
</evidence>
<accession>A0A8R1II24</accession>
<keyword evidence="3" id="KW-1185">Reference proteome</keyword>
<organism evidence="2 3">
    <name type="scientific">Caenorhabditis japonica</name>
    <dbReference type="NCBI Taxonomy" id="281687"/>
    <lineage>
        <taxon>Eukaryota</taxon>
        <taxon>Metazoa</taxon>
        <taxon>Ecdysozoa</taxon>
        <taxon>Nematoda</taxon>
        <taxon>Chromadorea</taxon>
        <taxon>Rhabditida</taxon>
        <taxon>Rhabditina</taxon>
        <taxon>Rhabditomorpha</taxon>
        <taxon>Rhabditoidea</taxon>
        <taxon>Rhabditidae</taxon>
        <taxon>Peloderinae</taxon>
        <taxon>Caenorhabditis</taxon>
    </lineage>
</organism>
<reference evidence="2" key="2">
    <citation type="submission" date="2022-06" db="UniProtKB">
        <authorList>
            <consortium name="EnsemblMetazoa"/>
        </authorList>
    </citation>
    <scope>IDENTIFICATION</scope>
    <source>
        <strain evidence="2">DF5081</strain>
    </source>
</reference>
<protein>
    <submittedName>
        <fullName evidence="2">Uncharacterized protein</fullName>
    </submittedName>
</protein>
<dbReference type="EnsemblMetazoa" id="CJA31798.1">
    <property type="protein sequence ID" value="CJA31798.1"/>
    <property type="gene ID" value="WBGene00207645"/>
</dbReference>
<feature type="signal peptide" evidence="1">
    <location>
        <begin position="1"/>
        <end position="17"/>
    </location>
</feature>
<evidence type="ECO:0000313" key="3">
    <source>
        <dbReference type="Proteomes" id="UP000005237"/>
    </source>
</evidence>
<keyword evidence="1" id="KW-0732">Signal</keyword>